<gene>
    <name evidence="1" type="ORF">BDN72DRAFT_102460</name>
</gene>
<evidence type="ECO:0000313" key="1">
    <source>
        <dbReference type="EMBL" id="TFK74147.1"/>
    </source>
</evidence>
<sequence>MCNLICSLILFSDCNLCISICILFMQPVFGRSGNVLRLFLPHNRDSTARAGTNMLCQVPWRRVIEWRPPVASIHDVECPTIPFKAYRRSQFQGLNLPEFHDSGPKVSGSIPANPWKKMAHFYSNLWKQTHGP</sequence>
<keyword evidence="2" id="KW-1185">Reference proteome</keyword>
<name>A0ACD3B998_9AGAR</name>
<organism evidence="1 2">
    <name type="scientific">Pluteus cervinus</name>
    <dbReference type="NCBI Taxonomy" id="181527"/>
    <lineage>
        <taxon>Eukaryota</taxon>
        <taxon>Fungi</taxon>
        <taxon>Dikarya</taxon>
        <taxon>Basidiomycota</taxon>
        <taxon>Agaricomycotina</taxon>
        <taxon>Agaricomycetes</taxon>
        <taxon>Agaricomycetidae</taxon>
        <taxon>Agaricales</taxon>
        <taxon>Pluteineae</taxon>
        <taxon>Pluteaceae</taxon>
        <taxon>Pluteus</taxon>
    </lineage>
</organism>
<protein>
    <submittedName>
        <fullName evidence="1">Uncharacterized protein</fullName>
    </submittedName>
</protein>
<proteinExistence type="predicted"/>
<dbReference type="EMBL" id="ML208270">
    <property type="protein sequence ID" value="TFK74147.1"/>
    <property type="molecule type" value="Genomic_DNA"/>
</dbReference>
<accession>A0ACD3B998</accession>
<dbReference type="Proteomes" id="UP000308600">
    <property type="component" value="Unassembled WGS sequence"/>
</dbReference>
<evidence type="ECO:0000313" key="2">
    <source>
        <dbReference type="Proteomes" id="UP000308600"/>
    </source>
</evidence>
<reference evidence="1 2" key="1">
    <citation type="journal article" date="2019" name="Nat. Ecol. Evol.">
        <title>Megaphylogeny resolves global patterns of mushroom evolution.</title>
        <authorList>
            <person name="Varga T."/>
            <person name="Krizsan K."/>
            <person name="Foldi C."/>
            <person name="Dima B."/>
            <person name="Sanchez-Garcia M."/>
            <person name="Sanchez-Ramirez S."/>
            <person name="Szollosi G.J."/>
            <person name="Szarkandi J.G."/>
            <person name="Papp V."/>
            <person name="Albert L."/>
            <person name="Andreopoulos W."/>
            <person name="Angelini C."/>
            <person name="Antonin V."/>
            <person name="Barry K.W."/>
            <person name="Bougher N.L."/>
            <person name="Buchanan P."/>
            <person name="Buyck B."/>
            <person name="Bense V."/>
            <person name="Catcheside P."/>
            <person name="Chovatia M."/>
            <person name="Cooper J."/>
            <person name="Damon W."/>
            <person name="Desjardin D."/>
            <person name="Finy P."/>
            <person name="Geml J."/>
            <person name="Haridas S."/>
            <person name="Hughes K."/>
            <person name="Justo A."/>
            <person name="Karasinski D."/>
            <person name="Kautmanova I."/>
            <person name="Kiss B."/>
            <person name="Kocsube S."/>
            <person name="Kotiranta H."/>
            <person name="LaButti K.M."/>
            <person name="Lechner B.E."/>
            <person name="Liimatainen K."/>
            <person name="Lipzen A."/>
            <person name="Lukacs Z."/>
            <person name="Mihaltcheva S."/>
            <person name="Morgado L.N."/>
            <person name="Niskanen T."/>
            <person name="Noordeloos M.E."/>
            <person name="Ohm R.A."/>
            <person name="Ortiz-Santana B."/>
            <person name="Ovrebo C."/>
            <person name="Racz N."/>
            <person name="Riley R."/>
            <person name="Savchenko A."/>
            <person name="Shiryaev A."/>
            <person name="Soop K."/>
            <person name="Spirin V."/>
            <person name="Szebenyi C."/>
            <person name="Tomsovsky M."/>
            <person name="Tulloss R.E."/>
            <person name="Uehling J."/>
            <person name="Grigoriev I.V."/>
            <person name="Vagvolgyi C."/>
            <person name="Papp T."/>
            <person name="Martin F.M."/>
            <person name="Miettinen O."/>
            <person name="Hibbett D.S."/>
            <person name="Nagy L.G."/>
        </authorList>
    </citation>
    <scope>NUCLEOTIDE SEQUENCE [LARGE SCALE GENOMIC DNA]</scope>
    <source>
        <strain evidence="1 2">NL-1719</strain>
    </source>
</reference>